<evidence type="ECO:0000313" key="1">
    <source>
        <dbReference type="EMBL" id="GFA49612.1"/>
    </source>
</evidence>
<dbReference type="AlphaFoldDB" id="A0A699JQQ5"/>
<accession>A0A699JQQ5</accession>
<reference evidence="1" key="1">
    <citation type="journal article" date="2019" name="Sci. Rep.">
        <title>Draft genome of Tanacetum cinerariifolium, the natural source of mosquito coil.</title>
        <authorList>
            <person name="Yamashiro T."/>
            <person name="Shiraishi A."/>
            <person name="Satake H."/>
            <person name="Nakayama K."/>
        </authorList>
    </citation>
    <scope>NUCLEOTIDE SEQUENCE</scope>
</reference>
<name>A0A699JQQ5_TANCI</name>
<protein>
    <submittedName>
        <fullName evidence="1">Uncharacterized protein</fullName>
    </submittedName>
</protein>
<gene>
    <name evidence="1" type="ORF">Tci_621584</name>
</gene>
<sequence length="489" mass="55735">KIICDLNKAPDLPHLHTFLSNQRHCFHCKDVLGDDEFCQRCPCTRCGSGLSKGLCLICENSLNDSPSISKNSSQSPPRINHNCCYKCGDLLEEPFNNQTIKELLPTVLSFDSKSDLIHDYPNVFEPPPQLHFISYEFYRNDARYGHYCTPQVPITHEAYKCQPKNQGYYHEQNSCYDSKSFGFDQFQPQQYTVNHPIFNAENELFNSQNKLMEQLTSTCDMIPACYNDFDDDYAFAITPNKPDYSLSMGDEHLDTGSATKSDKSIKFSVENLVSILSESEGESECDVPVCEEENFLNPMFAKEIIPMKIDQHPHNAESDLIESLQICLIEKSLYDNSSPRPPKEFVFENSNAEIESFSPSPIPVKDSDSLMEEIDLSFTPDYPMSPCIEDDGYDSERDILILKDFPSNDTLLIPEIESSHFDIPLFSRPPAKPPDGNTRIWNVKMMGDISYQKVPMHKLMITHVPNQEKSPDLLSHRGLKIFSLLLNAR</sequence>
<organism evidence="1">
    <name type="scientific">Tanacetum cinerariifolium</name>
    <name type="common">Dalmatian daisy</name>
    <name type="synonym">Chrysanthemum cinerariifolium</name>
    <dbReference type="NCBI Taxonomy" id="118510"/>
    <lineage>
        <taxon>Eukaryota</taxon>
        <taxon>Viridiplantae</taxon>
        <taxon>Streptophyta</taxon>
        <taxon>Embryophyta</taxon>
        <taxon>Tracheophyta</taxon>
        <taxon>Spermatophyta</taxon>
        <taxon>Magnoliopsida</taxon>
        <taxon>eudicotyledons</taxon>
        <taxon>Gunneridae</taxon>
        <taxon>Pentapetalae</taxon>
        <taxon>asterids</taxon>
        <taxon>campanulids</taxon>
        <taxon>Asterales</taxon>
        <taxon>Asteraceae</taxon>
        <taxon>Asteroideae</taxon>
        <taxon>Anthemideae</taxon>
        <taxon>Anthemidinae</taxon>
        <taxon>Tanacetum</taxon>
    </lineage>
</organism>
<dbReference type="EMBL" id="BKCJ010434178">
    <property type="protein sequence ID" value="GFA49612.1"/>
    <property type="molecule type" value="Genomic_DNA"/>
</dbReference>
<feature type="non-terminal residue" evidence="1">
    <location>
        <position position="1"/>
    </location>
</feature>
<proteinExistence type="predicted"/>
<comment type="caution">
    <text evidence="1">The sequence shown here is derived from an EMBL/GenBank/DDBJ whole genome shotgun (WGS) entry which is preliminary data.</text>
</comment>